<keyword evidence="9" id="KW-0067">ATP-binding</keyword>
<dbReference type="CDD" id="cd00028">
    <property type="entry name" value="B_lectin"/>
    <property type="match status" value="1"/>
</dbReference>
<evidence type="ECO:0000256" key="9">
    <source>
        <dbReference type="ARBA" id="ARBA00022840"/>
    </source>
</evidence>
<protein>
    <recommendedName>
        <fullName evidence="1">non-specific serine/threonine protein kinase</fullName>
        <ecNumber evidence="1">2.7.11.1</ecNumber>
    </recommendedName>
</protein>
<dbReference type="Pfam" id="PF08276">
    <property type="entry name" value="PAN_2"/>
    <property type="match status" value="1"/>
</dbReference>
<dbReference type="InterPro" id="IPR001480">
    <property type="entry name" value="Bulb-type_lectin_dom"/>
</dbReference>
<dbReference type="GO" id="GO:0048544">
    <property type="term" value="P:recognition of pollen"/>
    <property type="evidence" value="ECO:0007669"/>
    <property type="project" value="InterPro"/>
</dbReference>
<dbReference type="FunFam" id="3.30.200.20:FF:000195">
    <property type="entry name" value="G-type lectin S-receptor-like serine/threonine-protein kinase"/>
    <property type="match status" value="1"/>
</dbReference>
<comment type="catalytic activity">
    <reaction evidence="14">
        <text>L-seryl-[protein] + ATP = O-phospho-L-seryl-[protein] + ADP + H(+)</text>
        <dbReference type="Rhea" id="RHEA:17989"/>
        <dbReference type="Rhea" id="RHEA-COMP:9863"/>
        <dbReference type="Rhea" id="RHEA-COMP:11604"/>
        <dbReference type="ChEBI" id="CHEBI:15378"/>
        <dbReference type="ChEBI" id="CHEBI:29999"/>
        <dbReference type="ChEBI" id="CHEBI:30616"/>
        <dbReference type="ChEBI" id="CHEBI:83421"/>
        <dbReference type="ChEBI" id="CHEBI:456216"/>
        <dbReference type="EC" id="2.7.11.1"/>
    </reaction>
</comment>
<dbReference type="Gene3D" id="3.30.200.20">
    <property type="entry name" value="Phosphorylase Kinase, domain 1"/>
    <property type="match status" value="1"/>
</dbReference>
<evidence type="ECO:0000256" key="7">
    <source>
        <dbReference type="ARBA" id="ARBA00022741"/>
    </source>
</evidence>
<reference evidence="20" key="1">
    <citation type="submission" date="2015-07" db="EMBL/GenBank/DDBJ databases">
        <title>Transcriptome Assembly of Anthurium amnicola.</title>
        <authorList>
            <person name="Suzuki J."/>
        </authorList>
    </citation>
    <scope>NUCLEOTIDE SEQUENCE</scope>
</reference>
<keyword evidence="6" id="KW-0677">Repeat</keyword>
<dbReference type="EMBL" id="GDJX01012961">
    <property type="protein sequence ID" value="JAT54975.1"/>
    <property type="molecule type" value="Transcribed_RNA"/>
</dbReference>
<dbReference type="CDD" id="cd01098">
    <property type="entry name" value="PAN_AP_plant"/>
    <property type="match status" value="1"/>
</dbReference>
<dbReference type="FunFam" id="2.90.10.10:FF:000005">
    <property type="entry name" value="G-type lectin S-receptor-like serine/threonine-protein kinase"/>
    <property type="match status" value="1"/>
</dbReference>
<dbReference type="Pfam" id="PF00954">
    <property type="entry name" value="S_locus_glycop"/>
    <property type="match status" value="1"/>
</dbReference>
<dbReference type="PROSITE" id="PS50011">
    <property type="entry name" value="PROTEIN_KINASE_DOM"/>
    <property type="match status" value="1"/>
</dbReference>
<keyword evidence="15" id="KW-1133">Transmembrane helix</keyword>
<dbReference type="GO" id="GO:0051707">
    <property type="term" value="P:response to other organism"/>
    <property type="evidence" value="ECO:0007669"/>
    <property type="project" value="UniProtKB-ARBA"/>
</dbReference>
<feature type="domain" description="Apple" evidence="19">
    <location>
        <begin position="342"/>
        <end position="423"/>
    </location>
</feature>
<dbReference type="PROSITE" id="PS50948">
    <property type="entry name" value="PAN"/>
    <property type="match status" value="1"/>
</dbReference>
<evidence type="ECO:0000259" key="18">
    <source>
        <dbReference type="PROSITE" id="PS50927"/>
    </source>
</evidence>
<name>A0A1D1YK26_9ARAE</name>
<feature type="domain" description="Protein kinase" evidence="17">
    <location>
        <begin position="512"/>
        <end position="609"/>
    </location>
</feature>
<evidence type="ECO:0000259" key="19">
    <source>
        <dbReference type="PROSITE" id="PS50948"/>
    </source>
</evidence>
<dbReference type="Pfam" id="PF07714">
    <property type="entry name" value="PK_Tyr_Ser-Thr"/>
    <property type="match status" value="1"/>
</dbReference>
<dbReference type="GO" id="GO:0005537">
    <property type="term" value="F:D-mannose binding"/>
    <property type="evidence" value="ECO:0007669"/>
    <property type="project" value="UniProtKB-KW"/>
</dbReference>
<keyword evidence="12" id="KW-0325">Glycoprotein</keyword>
<feature type="chain" id="PRO_5008900290" description="non-specific serine/threonine protein kinase" evidence="16">
    <location>
        <begin position="25"/>
        <end position="609"/>
    </location>
</feature>
<evidence type="ECO:0000256" key="2">
    <source>
        <dbReference type="ARBA" id="ARBA00022527"/>
    </source>
</evidence>
<sequence>MGFFSLSIPILLFASSLSLPPVSAAADTMTPGESISGDRTLVSAGGAFALGFFSPAGATVPRNRYLGIWYNAIPNRTVVWVANRERPLTDPAGIVTVTDDRNLAVLDSNGGLVWSSAVDGVPNGTVAVLLDSGNLVLRQGDGSDLWQSFDHLTDTLLPGMKLGLNWRTGVAQRTVAWKATGDPSPGDFSFGVDPRTTLQLITWRGSETYWRSHVWRGRFLSGVRETNATAAQYVLTVSRDSQQISISFIPTEGSAPARYVLEGTGTVKMLIWVEALGAWVQQWSRPSQFCDLYDRCGPSGTCDSSVDPPTCICLQGFVPRNQTEWSRRNFSGGCVRRVQLRCDSGDKFLRVERMKMPDRFTLMGNRTEGQCQAECLDSCRCTAYAYANVSEGPDSSRCLLWVGDLVDLEMVANGGETLNVRLVASELVTDAQTDGSSGKNRSLMLILLPSLAAGVLLLGFLGYFLKRRIENQRKRQISEFGSLNCSNTQVDKDTTESPLMYFSTILAATNNFSAANKLGEGGFGPVYKGVLNTGQQIAIKRLSKDSGQGEEEFKNEVALIAKLQHRNLVRLLGSCIHGNERILIYEYLPNYSLDFFIFDATKQVQLDWA</sequence>
<comment type="catalytic activity">
    <reaction evidence="13">
        <text>L-threonyl-[protein] + ATP = O-phospho-L-threonyl-[protein] + ADP + H(+)</text>
        <dbReference type="Rhea" id="RHEA:46608"/>
        <dbReference type="Rhea" id="RHEA-COMP:11060"/>
        <dbReference type="Rhea" id="RHEA-COMP:11605"/>
        <dbReference type="ChEBI" id="CHEBI:15378"/>
        <dbReference type="ChEBI" id="CHEBI:30013"/>
        <dbReference type="ChEBI" id="CHEBI:30616"/>
        <dbReference type="ChEBI" id="CHEBI:61977"/>
        <dbReference type="ChEBI" id="CHEBI:456216"/>
        <dbReference type="EC" id="2.7.11.1"/>
    </reaction>
</comment>
<dbReference type="Gene3D" id="2.90.10.10">
    <property type="entry name" value="Bulb-type lectin domain"/>
    <property type="match status" value="1"/>
</dbReference>
<keyword evidence="5 16" id="KW-0732">Signal</keyword>
<evidence type="ECO:0000256" key="11">
    <source>
        <dbReference type="ARBA" id="ARBA00023157"/>
    </source>
</evidence>
<dbReference type="CDD" id="cd00053">
    <property type="entry name" value="EGF"/>
    <property type="match status" value="1"/>
</dbReference>
<dbReference type="InterPro" id="IPR001245">
    <property type="entry name" value="Ser-Thr/Tyr_kinase_cat_dom"/>
</dbReference>
<keyword evidence="20" id="KW-0675">Receptor</keyword>
<feature type="transmembrane region" description="Helical" evidence="15">
    <location>
        <begin position="443"/>
        <end position="465"/>
    </location>
</feature>
<evidence type="ECO:0000256" key="10">
    <source>
        <dbReference type="ARBA" id="ARBA00023035"/>
    </source>
</evidence>
<evidence type="ECO:0000256" key="4">
    <source>
        <dbReference type="ARBA" id="ARBA00022679"/>
    </source>
</evidence>
<dbReference type="InterPro" id="IPR000719">
    <property type="entry name" value="Prot_kinase_dom"/>
</dbReference>
<keyword evidence="10" id="KW-0465">Mannose-binding</keyword>
<evidence type="ECO:0000256" key="14">
    <source>
        <dbReference type="ARBA" id="ARBA00048679"/>
    </source>
</evidence>
<feature type="domain" description="Bulb-type lectin" evidence="18">
    <location>
        <begin position="26"/>
        <end position="150"/>
    </location>
</feature>
<proteinExistence type="predicted"/>
<dbReference type="SUPFAM" id="SSF56112">
    <property type="entry name" value="Protein kinase-like (PK-like)"/>
    <property type="match status" value="1"/>
</dbReference>
<dbReference type="InterPro" id="IPR036426">
    <property type="entry name" value="Bulb-type_lectin_dom_sf"/>
</dbReference>
<gene>
    <name evidence="20" type="primary">SD18_12</name>
    <name evidence="20" type="ORF">g.126593</name>
</gene>
<evidence type="ECO:0000256" key="8">
    <source>
        <dbReference type="ARBA" id="ARBA00022777"/>
    </source>
</evidence>
<evidence type="ECO:0000256" key="13">
    <source>
        <dbReference type="ARBA" id="ARBA00047899"/>
    </source>
</evidence>
<evidence type="ECO:0000256" key="3">
    <source>
        <dbReference type="ARBA" id="ARBA00022546"/>
    </source>
</evidence>
<dbReference type="InterPro" id="IPR003609">
    <property type="entry name" value="Pan_app"/>
</dbReference>
<evidence type="ECO:0000259" key="17">
    <source>
        <dbReference type="PROSITE" id="PS50011"/>
    </source>
</evidence>
<dbReference type="GO" id="GO:0004674">
    <property type="term" value="F:protein serine/threonine kinase activity"/>
    <property type="evidence" value="ECO:0007669"/>
    <property type="project" value="UniProtKB-KW"/>
</dbReference>
<dbReference type="PANTHER" id="PTHR32444:SF118">
    <property type="entry name" value="OS09G0551150 PROTEIN"/>
    <property type="match status" value="1"/>
</dbReference>
<organism evidence="20">
    <name type="scientific">Anthurium amnicola</name>
    <dbReference type="NCBI Taxonomy" id="1678845"/>
    <lineage>
        <taxon>Eukaryota</taxon>
        <taxon>Viridiplantae</taxon>
        <taxon>Streptophyta</taxon>
        <taxon>Embryophyta</taxon>
        <taxon>Tracheophyta</taxon>
        <taxon>Spermatophyta</taxon>
        <taxon>Magnoliopsida</taxon>
        <taxon>Liliopsida</taxon>
        <taxon>Araceae</taxon>
        <taxon>Pothoideae</taxon>
        <taxon>Potheae</taxon>
        <taxon>Anthurium</taxon>
    </lineage>
</organism>
<keyword evidence="8 20" id="KW-0418">Kinase</keyword>
<keyword evidence="3" id="KW-0348">Hemagglutinin</keyword>
<dbReference type="EC" id="2.7.11.1" evidence="1"/>
<evidence type="ECO:0000256" key="1">
    <source>
        <dbReference type="ARBA" id="ARBA00012513"/>
    </source>
</evidence>
<accession>A0A1D1YK26</accession>
<feature type="non-terminal residue" evidence="20">
    <location>
        <position position="609"/>
    </location>
</feature>
<dbReference type="InterPro" id="IPR011009">
    <property type="entry name" value="Kinase-like_dom_sf"/>
</dbReference>
<keyword evidence="7" id="KW-0547">Nucleotide-binding</keyword>
<evidence type="ECO:0000256" key="15">
    <source>
        <dbReference type="SAM" id="Phobius"/>
    </source>
</evidence>
<keyword evidence="15" id="KW-0812">Transmembrane</keyword>
<evidence type="ECO:0000313" key="20">
    <source>
        <dbReference type="EMBL" id="JAT54975.1"/>
    </source>
</evidence>
<dbReference type="PROSITE" id="PS50927">
    <property type="entry name" value="BULB_LECTIN"/>
    <property type="match status" value="1"/>
</dbReference>
<dbReference type="SMART" id="SM00473">
    <property type="entry name" value="PAN_AP"/>
    <property type="match status" value="1"/>
</dbReference>
<keyword evidence="10" id="KW-0430">Lectin</keyword>
<dbReference type="AlphaFoldDB" id="A0A1D1YK26"/>
<evidence type="ECO:0000256" key="12">
    <source>
        <dbReference type="ARBA" id="ARBA00023180"/>
    </source>
</evidence>
<evidence type="ECO:0000256" key="5">
    <source>
        <dbReference type="ARBA" id="ARBA00022729"/>
    </source>
</evidence>
<dbReference type="GO" id="GO:0005524">
    <property type="term" value="F:ATP binding"/>
    <property type="evidence" value="ECO:0007669"/>
    <property type="project" value="UniProtKB-KW"/>
</dbReference>
<keyword evidence="11" id="KW-1015">Disulfide bond</keyword>
<dbReference type="Pfam" id="PF01453">
    <property type="entry name" value="B_lectin"/>
    <property type="match status" value="1"/>
</dbReference>
<dbReference type="PANTHER" id="PTHR32444">
    <property type="entry name" value="BULB-TYPE LECTIN DOMAIN-CONTAINING PROTEIN"/>
    <property type="match status" value="1"/>
</dbReference>
<feature type="signal peptide" evidence="16">
    <location>
        <begin position="1"/>
        <end position="24"/>
    </location>
</feature>
<dbReference type="SMART" id="SM00108">
    <property type="entry name" value="B_lectin"/>
    <property type="match status" value="1"/>
</dbReference>
<keyword evidence="2" id="KW-0723">Serine/threonine-protein kinase</keyword>
<evidence type="ECO:0000256" key="6">
    <source>
        <dbReference type="ARBA" id="ARBA00022737"/>
    </source>
</evidence>
<keyword evidence="4" id="KW-0808">Transferase</keyword>
<keyword evidence="15" id="KW-0472">Membrane</keyword>
<dbReference type="SUPFAM" id="SSF51110">
    <property type="entry name" value="alpha-D-mannose-specific plant lectins"/>
    <property type="match status" value="1"/>
</dbReference>
<evidence type="ECO:0000256" key="16">
    <source>
        <dbReference type="SAM" id="SignalP"/>
    </source>
</evidence>
<dbReference type="InterPro" id="IPR000858">
    <property type="entry name" value="S_locus_glycoprot_dom"/>
</dbReference>